<comment type="caution">
    <text evidence="6">The sequence shown here is derived from an EMBL/GenBank/DDBJ whole genome shotgun (WGS) entry which is preliminary data.</text>
</comment>
<keyword evidence="7" id="KW-1185">Reference proteome</keyword>
<dbReference type="SMART" id="SM00717">
    <property type="entry name" value="SANT"/>
    <property type="match status" value="1"/>
</dbReference>
<evidence type="ECO:0000256" key="1">
    <source>
        <dbReference type="ARBA" id="ARBA00023015"/>
    </source>
</evidence>
<evidence type="ECO:0000256" key="2">
    <source>
        <dbReference type="ARBA" id="ARBA00023163"/>
    </source>
</evidence>
<dbReference type="OrthoDB" id="118550at2759"/>
<feature type="region of interest" description="Disordered" evidence="4">
    <location>
        <begin position="20"/>
        <end position="39"/>
    </location>
</feature>
<dbReference type="SUPFAM" id="SSF46689">
    <property type="entry name" value="Homeodomain-like"/>
    <property type="match status" value="1"/>
</dbReference>
<dbReference type="InterPro" id="IPR017930">
    <property type="entry name" value="Myb_dom"/>
</dbReference>
<dbReference type="InterPro" id="IPR006447">
    <property type="entry name" value="Myb_dom_plants"/>
</dbReference>
<keyword evidence="2" id="KW-0804">Transcription</keyword>
<dbReference type="InterPro" id="IPR009057">
    <property type="entry name" value="Homeodomain-like_sf"/>
</dbReference>
<feature type="domain" description="HTH myb-type" evidence="5">
    <location>
        <begin position="74"/>
        <end position="125"/>
    </location>
</feature>
<feature type="region of interest" description="Disordered" evidence="4">
    <location>
        <begin position="49"/>
        <end position="68"/>
    </location>
</feature>
<proteinExistence type="predicted"/>
<feature type="compositionally biased region" description="Acidic residues" evidence="4">
    <location>
        <begin position="56"/>
        <end position="65"/>
    </location>
</feature>
<evidence type="ECO:0000259" key="5">
    <source>
        <dbReference type="PROSITE" id="PS51294"/>
    </source>
</evidence>
<protein>
    <recommendedName>
        <fullName evidence="5">HTH myb-type domain-containing protein</fullName>
    </recommendedName>
</protein>
<dbReference type="PROSITE" id="PS51294">
    <property type="entry name" value="HTH_MYB"/>
    <property type="match status" value="1"/>
</dbReference>
<dbReference type="PANTHER" id="PTHR12802:SF155">
    <property type="entry name" value="DEUBIQUITINASE MYSM1"/>
    <property type="match status" value="1"/>
</dbReference>
<dbReference type="EMBL" id="JNBS01001324">
    <property type="protein sequence ID" value="OQS01947.1"/>
    <property type="molecule type" value="Genomic_DNA"/>
</dbReference>
<dbReference type="Gene3D" id="1.10.10.60">
    <property type="entry name" value="Homeodomain-like"/>
    <property type="match status" value="1"/>
</dbReference>
<name>A0A1V9ZVB2_9STRA</name>
<evidence type="ECO:0000256" key="4">
    <source>
        <dbReference type="SAM" id="MobiDB-lite"/>
    </source>
</evidence>
<keyword evidence="3" id="KW-0539">Nucleus</keyword>
<gene>
    <name evidence="6" type="ORF">THRCLA_05623</name>
</gene>
<organism evidence="6 7">
    <name type="scientific">Thraustotheca clavata</name>
    <dbReference type="NCBI Taxonomy" id="74557"/>
    <lineage>
        <taxon>Eukaryota</taxon>
        <taxon>Sar</taxon>
        <taxon>Stramenopiles</taxon>
        <taxon>Oomycota</taxon>
        <taxon>Saprolegniomycetes</taxon>
        <taxon>Saprolegniales</taxon>
        <taxon>Achlyaceae</taxon>
        <taxon>Thraustotheca</taxon>
    </lineage>
</organism>
<dbReference type="Pfam" id="PF00249">
    <property type="entry name" value="Myb_DNA-binding"/>
    <property type="match status" value="1"/>
</dbReference>
<keyword evidence="1" id="KW-0805">Transcription regulation</keyword>
<reference evidence="6 7" key="1">
    <citation type="journal article" date="2014" name="Genome Biol. Evol.">
        <title>The secreted proteins of Achlya hypogyna and Thraustotheca clavata identify the ancestral oomycete secretome and reveal gene acquisitions by horizontal gene transfer.</title>
        <authorList>
            <person name="Misner I."/>
            <person name="Blouin N."/>
            <person name="Leonard G."/>
            <person name="Richards T.A."/>
            <person name="Lane C.E."/>
        </authorList>
    </citation>
    <scope>NUCLEOTIDE SEQUENCE [LARGE SCALE GENOMIC DNA]</scope>
    <source>
        <strain evidence="6 7">ATCC 34112</strain>
    </source>
</reference>
<evidence type="ECO:0000313" key="6">
    <source>
        <dbReference type="EMBL" id="OQS01947.1"/>
    </source>
</evidence>
<dbReference type="InterPro" id="IPR001005">
    <property type="entry name" value="SANT/Myb"/>
</dbReference>
<dbReference type="NCBIfam" id="TIGR01557">
    <property type="entry name" value="myb_SHAQKYF"/>
    <property type="match status" value="1"/>
</dbReference>
<feature type="region of interest" description="Disordered" evidence="4">
    <location>
        <begin position="271"/>
        <end position="298"/>
    </location>
</feature>
<dbReference type="GO" id="GO:0003677">
    <property type="term" value="F:DNA binding"/>
    <property type="evidence" value="ECO:0007669"/>
    <property type="project" value="InterPro"/>
</dbReference>
<dbReference type="CDD" id="cd00167">
    <property type="entry name" value="SANT"/>
    <property type="match status" value="1"/>
</dbReference>
<dbReference type="Proteomes" id="UP000243217">
    <property type="component" value="Unassembled WGS sequence"/>
</dbReference>
<dbReference type="PANTHER" id="PTHR12802">
    <property type="entry name" value="SWI/SNF COMPLEX-RELATED"/>
    <property type="match status" value="1"/>
</dbReference>
<evidence type="ECO:0000256" key="3">
    <source>
        <dbReference type="ARBA" id="ARBA00023242"/>
    </source>
</evidence>
<dbReference type="STRING" id="74557.A0A1V9ZVB2"/>
<dbReference type="AlphaFoldDB" id="A0A1V9ZVB2"/>
<evidence type="ECO:0000313" key="7">
    <source>
        <dbReference type="Proteomes" id="UP000243217"/>
    </source>
</evidence>
<sequence>MASKECVAPLIVPPLKRVKNQMDIGSPTSPGMSHANVRREVAENAAFRGAFSGESSPEEEGDSDNDVVRDCKPNTGRWTDAEHKLFLKGLECFPYRAWKKIATLIKTRSVVQIRTHAQKYYQKLAKEEAKGKERENHFAAYNEHERKLANLKKHKYSFDDSHYTRKLMRDREAKLHSMDTMKSPFLRSSVADVSLLKPRNVCVDVSVELNQPGSLQLRRAMPLTRGMLSLDTSSVMDFPEDKLVHDYDPSLARLSPVSSELLQGTDEDWFSSSNSEVSFKDDKVPDASPLASPLTETPSKKNQFMPIYHCDTSFDFNDSTDLILFEDDAPTDDFILDPQTFLTCYFNKDTC</sequence>
<accession>A0A1V9ZVB2</accession>